<feature type="domain" description="UspA" evidence="2">
    <location>
        <begin position="73"/>
        <end position="197"/>
    </location>
</feature>
<feature type="compositionally biased region" description="Polar residues" evidence="1">
    <location>
        <begin position="239"/>
        <end position="250"/>
    </location>
</feature>
<sequence length="268" mass="29816">MSVSMSEESYTHHDEASAGYHFSKYSSSVCEIEEESPRETFEINHGVPMASIREEFEAGSLFSVDVQDSEDSVYVGVGKSDSSMDALAWTLKHAVTPSTIVYLVHVFPEIRYIPSPLGKLPKNQVSPEQVETYMARERGKRGQLLQKFLDACSTSKVKVDTILIESDMVASAIRDLIPILNIRTLVVGTTKSSLRKLRSKRGSRVAGQLMLQNAAEGCVVKIICEGKEVTEDEMIESPSPRSNDINPKPTQDQEDQRNDTFSCICFKI</sequence>
<dbReference type="Proteomes" id="UP000327013">
    <property type="component" value="Chromosome 1"/>
</dbReference>
<protein>
    <recommendedName>
        <fullName evidence="2">UspA domain-containing protein</fullName>
    </recommendedName>
</protein>
<evidence type="ECO:0000313" key="3">
    <source>
        <dbReference type="EMBL" id="KAE7995200.1"/>
    </source>
</evidence>
<dbReference type="SUPFAM" id="SSF52402">
    <property type="entry name" value="Adenine nucleotide alpha hydrolases-like"/>
    <property type="match status" value="1"/>
</dbReference>
<feature type="region of interest" description="Disordered" evidence="1">
    <location>
        <begin position="231"/>
        <end position="259"/>
    </location>
</feature>
<dbReference type="InterPro" id="IPR014729">
    <property type="entry name" value="Rossmann-like_a/b/a_fold"/>
</dbReference>
<gene>
    <name evidence="3" type="ORF">FH972_000025</name>
</gene>
<dbReference type="Gene3D" id="3.40.50.620">
    <property type="entry name" value="HUPs"/>
    <property type="match status" value="1"/>
</dbReference>
<name>A0A5N6QAD5_9ROSI</name>
<dbReference type="AlphaFoldDB" id="A0A5N6QAD5"/>
<dbReference type="CDD" id="cd01989">
    <property type="entry name" value="USP_STK_Ubox_N"/>
    <property type="match status" value="1"/>
</dbReference>
<evidence type="ECO:0000256" key="1">
    <source>
        <dbReference type="SAM" id="MobiDB-lite"/>
    </source>
</evidence>
<accession>A0A5N6QAD5</accession>
<evidence type="ECO:0000313" key="4">
    <source>
        <dbReference type="Proteomes" id="UP000327013"/>
    </source>
</evidence>
<dbReference type="EMBL" id="CM017321">
    <property type="protein sequence ID" value="KAE7995200.1"/>
    <property type="molecule type" value="Genomic_DNA"/>
</dbReference>
<dbReference type="OrthoDB" id="1654852at2759"/>
<dbReference type="PANTHER" id="PTHR47382">
    <property type="entry name" value="U-BOX DOMAIN-CONTAINING PROTEIN 52-LIKE"/>
    <property type="match status" value="1"/>
</dbReference>
<proteinExistence type="predicted"/>
<organism evidence="3 4">
    <name type="scientific">Carpinus fangiana</name>
    <dbReference type="NCBI Taxonomy" id="176857"/>
    <lineage>
        <taxon>Eukaryota</taxon>
        <taxon>Viridiplantae</taxon>
        <taxon>Streptophyta</taxon>
        <taxon>Embryophyta</taxon>
        <taxon>Tracheophyta</taxon>
        <taxon>Spermatophyta</taxon>
        <taxon>Magnoliopsida</taxon>
        <taxon>eudicotyledons</taxon>
        <taxon>Gunneridae</taxon>
        <taxon>Pentapetalae</taxon>
        <taxon>rosids</taxon>
        <taxon>fabids</taxon>
        <taxon>Fagales</taxon>
        <taxon>Betulaceae</taxon>
        <taxon>Carpinus</taxon>
    </lineage>
</organism>
<reference evidence="3 4" key="1">
    <citation type="submission" date="2019-06" db="EMBL/GenBank/DDBJ databases">
        <title>A chromosomal-level reference genome of Carpinus fangiana (Coryloideae, Betulaceae).</title>
        <authorList>
            <person name="Yang X."/>
            <person name="Wang Z."/>
            <person name="Zhang L."/>
            <person name="Hao G."/>
            <person name="Liu J."/>
            <person name="Yang Y."/>
        </authorList>
    </citation>
    <scope>NUCLEOTIDE SEQUENCE [LARGE SCALE GENOMIC DNA]</scope>
    <source>
        <strain evidence="3">Cfa_2016G</strain>
        <tissue evidence="3">Leaf</tissue>
    </source>
</reference>
<dbReference type="Pfam" id="PF00582">
    <property type="entry name" value="Usp"/>
    <property type="match status" value="1"/>
</dbReference>
<dbReference type="PANTHER" id="PTHR47382:SF3">
    <property type="entry name" value="ADENINE NUCLEOTIDE ALPHA HYDROLASES-LIKE SUPERFAMILY PROTEIN"/>
    <property type="match status" value="1"/>
</dbReference>
<keyword evidence="4" id="KW-1185">Reference proteome</keyword>
<dbReference type="InterPro" id="IPR006016">
    <property type="entry name" value="UspA"/>
</dbReference>
<evidence type="ECO:0000259" key="2">
    <source>
        <dbReference type="Pfam" id="PF00582"/>
    </source>
</evidence>